<keyword evidence="2 3" id="KW-0378">Hydrolase</keyword>
<dbReference type="PANTHER" id="PTHR31793:SF27">
    <property type="entry name" value="NOVEL THIOESTERASE SUPERFAMILY DOMAIN AND SAPOSIN A-TYPE DOMAIN CONTAINING PROTEIN (0610012H03RIK)"/>
    <property type="match status" value="1"/>
</dbReference>
<name>A0ABU6ITU1_9FLAO</name>
<dbReference type="RefSeq" id="WP_326279514.1">
    <property type="nucleotide sequence ID" value="NZ_JAYKYV010000015.1"/>
</dbReference>
<dbReference type="InterPro" id="IPR050563">
    <property type="entry name" value="4-hydroxybenzoyl-CoA_TE"/>
</dbReference>
<dbReference type="CDD" id="cd00586">
    <property type="entry name" value="4HBT"/>
    <property type="match status" value="1"/>
</dbReference>
<dbReference type="Pfam" id="PF13279">
    <property type="entry name" value="4HBT_2"/>
    <property type="match status" value="1"/>
</dbReference>
<accession>A0ABU6ITU1</accession>
<evidence type="ECO:0000256" key="1">
    <source>
        <dbReference type="ARBA" id="ARBA00005953"/>
    </source>
</evidence>
<protein>
    <submittedName>
        <fullName evidence="3">Acyl-CoA thioesterase</fullName>
        <ecNumber evidence="3">3.1.2.-</ecNumber>
    </submittedName>
</protein>
<dbReference type="InterPro" id="IPR029069">
    <property type="entry name" value="HotDog_dom_sf"/>
</dbReference>
<dbReference type="EC" id="3.1.2.-" evidence="3"/>
<dbReference type="GO" id="GO:0016787">
    <property type="term" value="F:hydrolase activity"/>
    <property type="evidence" value="ECO:0007669"/>
    <property type="project" value="UniProtKB-KW"/>
</dbReference>
<evidence type="ECO:0000256" key="2">
    <source>
        <dbReference type="ARBA" id="ARBA00022801"/>
    </source>
</evidence>
<proteinExistence type="inferred from homology"/>
<evidence type="ECO:0000313" key="3">
    <source>
        <dbReference type="EMBL" id="MEC4266550.1"/>
    </source>
</evidence>
<dbReference type="EMBL" id="JAYMGW010000015">
    <property type="protein sequence ID" value="MEC4266550.1"/>
    <property type="molecule type" value="Genomic_DNA"/>
</dbReference>
<comment type="caution">
    <text evidence="3">The sequence shown here is derived from an EMBL/GenBank/DDBJ whole genome shotgun (WGS) entry which is preliminary data.</text>
</comment>
<dbReference type="Proteomes" id="UP001355298">
    <property type="component" value="Unassembled WGS sequence"/>
</dbReference>
<reference evidence="3 4" key="1">
    <citation type="submission" date="2024-01" db="EMBL/GenBank/DDBJ databases">
        <title>The strains designed SYSU M86414 and SYSU M84420 isolated from the marine sediment in San Sha City (Hainan Province, China).</title>
        <authorList>
            <person name="Guo D."/>
        </authorList>
    </citation>
    <scope>NUCLEOTIDE SEQUENCE [LARGE SCALE GENOMIC DNA]</scope>
    <source>
        <strain evidence="3 4">SYSU M84420</strain>
    </source>
</reference>
<keyword evidence="4" id="KW-1185">Reference proteome</keyword>
<dbReference type="SUPFAM" id="SSF54637">
    <property type="entry name" value="Thioesterase/thiol ester dehydrase-isomerase"/>
    <property type="match status" value="1"/>
</dbReference>
<sequence length="162" mass="19135">MFFKEFEIRWSDTDANRHLANSAYINFMSHTRMAYLQQLGFNQKSMAAHNIGPVVFYEHVYYFKEAFPGMPVKVSLEFVGMSEDGMFFEFRHNFYDHKGKNFARCEMMGAWIDLKERKLTGLPDKFLKAFQSMEKTADFKTLTKEDTRKHVQVPKDLEDVQS</sequence>
<gene>
    <name evidence="3" type="ORF">VOP03_14430</name>
</gene>
<evidence type="ECO:0000313" key="4">
    <source>
        <dbReference type="Proteomes" id="UP001355298"/>
    </source>
</evidence>
<dbReference type="Gene3D" id="3.10.129.10">
    <property type="entry name" value="Hotdog Thioesterase"/>
    <property type="match status" value="1"/>
</dbReference>
<dbReference type="PANTHER" id="PTHR31793">
    <property type="entry name" value="4-HYDROXYBENZOYL-COA THIOESTERASE FAMILY MEMBER"/>
    <property type="match status" value="1"/>
</dbReference>
<comment type="similarity">
    <text evidence="1">Belongs to the 4-hydroxybenzoyl-CoA thioesterase family.</text>
</comment>
<organism evidence="3 4">
    <name type="scientific">Flagellimonas halotolerans</name>
    <dbReference type="NCBI Taxonomy" id="3112164"/>
    <lineage>
        <taxon>Bacteria</taxon>
        <taxon>Pseudomonadati</taxon>
        <taxon>Bacteroidota</taxon>
        <taxon>Flavobacteriia</taxon>
        <taxon>Flavobacteriales</taxon>
        <taxon>Flavobacteriaceae</taxon>
        <taxon>Flagellimonas</taxon>
    </lineage>
</organism>